<evidence type="ECO:0000313" key="3">
    <source>
        <dbReference type="Proteomes" id="UP001281410"/>
    </source>
</evidence>
<feature type="domain" description="RNase H type-1" evidence="1">
    <location>
        <begin position="168"/>
        <end position="230"/>
    </location>
</feature>
<proteinExistence type="predicted"/>
<dbReference type="EMBL" id="JANJYJ010000002">
    <property type="protein sequence ID" value="KAK3226212.1"/>
    <property type="molecule type" value="Genomic_DNA"/>
</dbReference>
<evidence type="ECO:0000259" key="1">
    <source>
        <dbReference type="Pfam" id="PF13456"/>
    </source>
</evidence>
<gene>
    <name evidence="2" type="ORF">Dsin_006074</name>
</gene>
<accession>A0AAE0AYZ5</accession>
<dbReference type="GO" id="GO:0004523">
    <property type="term" value="F:RNA-DNA hybrid ribonuclease activity"/>
    <property type="evidence" value="ECO:0007669"/>
    <property type="project" value="InterPro"/>
</dbReference>
<reference evidence="2" key="1">
    <citation type="journal article" date="2023" name="Plant J.">
        <title>Genome sequences and population genomics provide insights into the demographic history, inbreeding, and mutation load of two 'living fossil' tree species of Dipteronia.</title>
        <authorList>
            <person name="Feng Y."/>
            <person name="Comes H.P."/>
            <person name="Chen J."/>
            <person name="Zhu S."/>
            <person name="Lu R."/>
            <person name="Zhang X."/>
            <person name="Li P."/>
            <person name="Qiu J."/>
            <person name="Olsen K.M."/>
            <person name="Qiu Y."/>
        </authorList>
    </citation>
    <scope>NUCLEOTIDE SEQUENCE</scope>
    <source>
        <strain evidence="2">NBL</strain>
    </source>
</reference>
<organism evidence="2 3">
    <name type="scientific">Dipteronia sinensis</name>
    <dbReference type="NCBI Taxonomy" id="43782"/>
    <lineage>
        <taxon>Eukaryota</taxon>
        <taxon>Viridiplantae</taxon>
        <taxon>Streptophyta</taxon>
        <taxon>Embryophyta</taxon>
        <taxon>Tracheophyta</taxon>
        <taxon>Spermatophyta</taxon>
        <taxon>Magnoliopsida</taxon>
        <taxon>eudicotyledons</taxon>
        <taxon>Gunneridae</taxon>
        <taxon>Pentapetalae</taxon>
        <taxon>rosids</taxon>
        <taxon>malvids</taxon>
        <taxon>Sapindales</taxon>
        <taxon>Sapindaceae</taxon>
        <taxon>Hippocastanoideae</taxon>
        <taxon>Acereae</taxon>
        <taxon>Dipteronia</taxon>
    </lineage>
</organism>
<dbReference type="GO" id="GO:0003676">
    <property type="term" value="F:nucleic acid binding"/>
    <property type="evidence" value="ECO:0007669"/>
    <property type="project" value="InterPro"/>
</dbReference>
<dbReference type="InterPro" id="IPR002156">
    <property type="entry name" value="RNaseH_domain"/>
</dbReference>
<dbReference type="Proteomes" id="UP001281410">
    <property type="component" value="Unassembled WGS sequence"/>
</dbReference>
<evidence type="ECO:0000313" key="2">
    <source>
        <dbReference type="EMBL" id="KAK3226212.1"/>
    </source>
</evidence>
<dbReference type="Pfam" id="PF13456">
    <property type="entry name" value="RVT_3"/>
    <property type="match status" value="1"/>
</dbReference>
<dbReference type="AlphaFoldDB" id="A0AAE0AYZ5"/>
<comment type="caution">
    <text evidence="2">The sequence shown here is derived from an EMBL/GenBank/DDBJ whole genome shotgun (WGS) entry which is preliminary data.</text>
</comment>
<protein>
    <recommendedName>
        <fullName evidence="1">RNase H type-1 domain-containing protein</fullName>
    </recommendedName>
</protein>
<name>A0AAE0AYZ5_9ROSI</name>
<keyword evidence="3" id="KW-1185">Reference proteome</keyword>
<sequence length="238" mass="26482">MFGGVFFGVLQVQDGRLEPDPQSLFIWIGGSLDHFPSRSNPNPSLECLSYSLVVFFKGSGGNLEPSSWLDSGMNEGGDTHFQDFFLLFLSILKKEELEILCVMIWSINQVIHSPFNFRNEDVFGWATSFLRDYQAANLIARPPMSSTTNGSLILWCAPLEGIYTNDAVQDRNQRIRIGAIVRDSKDQVMASSVQIITVYYSPPVTVTEATAILRGLHFAVDVGLTSVVLKVIQNGLWI</sequence>